<dbReference type="EMBL" id="GBRH01185431">
    <property type="protein sequence ID" value="JAE12465.1"/>
    <property type="molecule type" value="Transcribed_RNA"/>
</dbReference>
<accession>A0A0A9FHD0</accession>
<proteinExistence type="predicted"/>
<sequence length="69" mass="7441">MLSSVCKSLWVSMIAISTEDMHILANPGTDVSDEKSQQLRFICQPFSAGYAFVLNDVGSGCCAQHTEAT</sequence>
<evidence type="ECO:0000313" key="1">
    <source>
        <dbReference type="EMBL" id="JAE12465.1"/>
    </source>
</evidence>
<name>A0A0A9FHD0_ARUDO</name>
<reference evidence="1" key="1">
    <citation type="submission" date="2014-09" db="EMBL/GenBank/DDBJ databases">
        <authorList>
            <person name="Magalhaes I.L.F."/>
            <person name="Oliveira U."/>
            <person name="Santos F.R."/>
            <person name="Vidigal T.H.D.A."/>
            <person name="Brescovit A.D."/>
            <person name="Santos A.J."/>
        </authorList>
    </citation>
    <scope>NUCLEOTIDE SEQUENCE</scope>
    <source>
        <tissue evidence="1">Shoot tissue taken approximately 20 cm above the soil surface</tissue>
    </source>
</reference>
<organism evidence="1">
    <name type="scientific">Arundo donax</name>
    <name type="common">Giant reed</name>
    <name type="synonym">Donax arundinaceus</name>
    <dbReference type="NCBI Taxonomy" id="35708"/>
    <lineage>
        <taxon>Eukaryota</taxon>
        <taxon>Viridiplantae</taxon>
        <taxon>Streptophyta</taxon>
        <taxon>Embryophyta</taxon>
        <taxon>Tracheophyta</taxon>
        <taxon>Spermatophyta</taxon>
        <taxon>Magnoliopsida</taxon>
        <taxon>Liliopsida</taxon>
        <taxon>Poales</taxon>
        <taxon>Poaceae</taxon>
        <taxon>PACMAD clade</taxon>
        <taxon>Arundinoideae</taxon>
        <taxon>Arundineae</taxon>
        <taxon>Arundo</taxon>
    </lineage>
</organism>
<reference evidence="1" key="2">
    <citation type="journal article" date="2015" name="Data Brief">
        <title>Shoot transcriptome of the giant reed, Arundo donax.</title>
        <authorList>
            <person name="Barrero R.A."/>
            <person name="Guerrero F.D."/>
            <person name="Moolhuijzen P."/>
            <person name="Goolsby J.A."/>
            <person name="Tidwell J."/>
            <person name="Bellgard S.E."/>
            <person name="Bellgard M.I."/>
        </authorList>
    </citation>
    <scope>NUCLEOTIDE SEQUENCE</scope>
    <source>
        <tissue evidence="1">Shoot tissue taken approximately 20 cm above the soil surface</tissue>
    </source>
</reference>
<protein>
    <submittedName>
        <fullName evidence="1">Uncharacterized protein</fullName>
    </submittedName>
</protein>
<dbReference type="AlphaFoldDB" id="A0A0A9FHD0"/>